<evidence type="ECO:0000256" key="8">
    <source>
        <dbReference type="RuleBase" id="RU004453"/>
    </source>
</evidence>
<dbReference type="Proteomes" id="UP001153365">
    <property type="component" value="Unassembled WGS sequence"/>
</dbReference>
<comment type="similarity">
    <text evidence="8">Belongs to the glycosyl hydrolase 18 family.</text>
</comment>
<accession>A0AAV0BT42</accession>
<dbReference type="Pfam" id="PF00704">
    <property type="entry name" value="Glyco_hydro_18"/>
    <property type="match status" value="1"/>
</dbReference>
<name>A0AAV0BT42_PHAPC</name>
<evidence type="ECO:0000313" key="11">
    <source>
        <dbReference type="Proteomes" id="UP001153365"/>
    </source>
</evidence>
<dbReference type="GO" id="GO:0006032">
    <property type="term" value="P:chitin catabolic process"/>
    <property type="evidence" value="ECO:0007669"/>
    <property type="project" value="UniProtKB-KW"/>
</dbReference>
<dbReference type="GO" id="GO:0008843">
    <property type="term" value="F:endochitinase activity"/>
    <property type="evidence" value="ECO:0007669"/>
    <property type="project" value="UniProtKB-EC"/>
</dbReference>
<organism evidence="10 11">
    <name type="scientific">Phakopsora pachyrhizi</name>
    <name type="common">Asian soybean rust disease fungus</name>
    <dbReference type="NCBI Taxonomy" id="170000"/>
    <lineage>
        <taxon>Eukaryota</taxon>
        <taxon>Fungi</taxon>
        <taxon>Dikarya</taxon>
        <taxon>Basidiomycota</taxon>
        <taxon>Pucciniomycotina</taxon>
        <taxon>Pucciniomycetes</taxon>
        <taxon>Pucciniales</taxon>
        <taxon>Phakopsoraceae</taxon>
        <taxon>Phakopsora</taxon>
    </lineage>
</organism>
<dbReference type="PROSITE" id="PS51910">
    <property type="entry name" value="GH18_2"/>
    <property type="match status" value="1"/>
</dbReference>
<comment type="catalytic activity">
    <reaction evidence="1">
        <text>Random endo-hydrolysis of N-acetyl-beta-D-glucosaminide (1-&gt;4)-beta-linkages in chitin and chitodextrins.</text>
        <dbReference type="EC" id="3.2.1.14"/>
    </reaction>
</comment>
<keyword evidence="2 7" id="KW-0378">Hydrolase</keyword>
<keyword evidence="3" id="KW-0146">Chitin degradation</keyword>
<evidence type="ECO:0000256" key="1">
    <source>
        <dbReference type="ARBA" id="ARBA00000822"/>
    </source>
</evidence>
<dbReference type="InterPro" id="IPR029070">
    <property type="entry name" value="Chitinase_insertion_sf"/>
</dbReference>
<keyword evidence="6" id="KW-0624">Polysaccharide degradation</keyword>
<evidence type="ECO:0000256" key="6">
    <source>
        <dbReference type="ARBA" id="ARBA00023326"/>
    </source>
</evidence>
<dbReference type="InterPro" id="IPR011583">
    <property type="entry name" value="Chitinase_II/V-like_cat"/>
</dbReference>
<evidence type="ECO:0000256" key="4">
    <source>
        <dbReference type="ARBA" id="ARBA00023277"/>
    </source>
</evidence>
<keyword evidence="4" id="KW-0119">Carbohydrate metabolism</keyword>
<evidence type="ECO:0000256" key="7">
    <source>
        <dbReference type="RuleBase" id="RU000489"/>
    </source>
</evidence>
<dbReference type="Gene3D" id="3.10.50.10">
    <property type="match status" value="1"/>
</dbReference>
<dbReference type="InterPro" id="IPR001579">
    <property type="entry name" value="Glyco_hydro_18_chit_AS"/>
</dbReference>
<evidence type="ECO:0000256" key="5">
    <source>
        <dbReference type="ARBA" id="ARBA00023295"/>
    </source>
</evidence>
<dbReference type="PROSITE" id="PS01095">
    <property type="entry name" value="GH18_1"/>
    <property type="match status" value="1"/>
</dbReference>
<dbReference type="GO" id="GO:0000272">
    <property type="term" value="P:polysaccharide catabolic process"/>
    <property type="evidence" value="ECO:0007669"/>
    <property type="project" value="UniProtKB-KW"/>
</dbReference>
<comment type="caution">
    <text evidence="10">The sequence shown here is derived from an EMBL/GenBank/DDBJ whole genome shotgun (WGS) entry which is preliminary data.</text>
</comment>
<gene>
    <name evidence="10" type="ORF">PPACK8108_LOCUS26105</name>
</gene>
<keyword evidence="11" id="KW-1185">Reference proteome</keyword>
<dbReference type="InterPro" id="IPR050314">
    <property type="entry name" value="Glycosyl_Hydrlase_18"/>
</dbReference>
<dbReference type="InterPro" id="IPR001223">
    <property type="entry name" value="Glyco_hydro18_cat"/>
</dbReference>
<reference evidence="10" key="1">
    <citation type="submission" date="2022-06" db="EMBL/GenBank/DDBJ databases">
        <authorList>
            <consortium name="SYNGENTA / RWTH Aachen University"/>
        </authorList>
    </citation>
    <scope>NUCLEOTIDE SEQUENCE</scope>
</reference>
<sequence length="413" mass="46544">MKKLLNRLNPPPVPLHTKPGYQHHSNHNFHHSHQKFEPVLAGYYANWTVYSKPPFPPSNAAYYHLNRILYAFAKITSTGDVSLSDPWGDIEKPFEPSIGTPEFDPGFKGNLGEIAIMKHRNKKLRCQLSIGGAGAEITQNFRTIVRSENAMRKFAWDCQDLCQRYGFDGIDVDYEHPENEAEGRGLLELLRHIRGALDHLSHTTQRPERYLLTVATGMGEWSSQHLPLREMDHVLDCIYLMTYDASGSWDKTLNHHAPLFGHGYQGLSADSTINFYHSRGVPLHKLILGVPLYSRSFMTRTGICGHQYDRVSGTNEEASGEGTHMYNVLPRPGSTEYHDQNLGTAWCFDGKEWCSYDTPTTMGIKADYVKRRGLGGVFYWDLAGGHVAQKPPHPRDLVATAWQSLFGGVSGSF</sequence>
<dbReference type="Gene3D" id="3.20.20.80">
    <property type="entry name" value="Glycosidases"/>
    <property type="match status" value="1"/>
</dbReference>
<dbReference type="EMBL" id="CALTRL010006365">
    <property type="protein sequence ID" value="CAH7690682.1"/>
    <property type="molecule type" value="Genomic_DNA"/>
</dbReference>
<dbReference type="InterPro" id="IPR017853">
    <property type="entry name" value="GH"/>
</dbReference>
<keyword evidence="5 7" id="KW-0326">Glycosidase</keyword>
<dbReference type="AlphaFoldDB" id="A0AAV0BT42"/>
<dbReference type="PANTHER" id="PTHR11177:SF317">
    <property type="entry name" value="CHITINASE 12-RELATED"/>
    <property type="match status" value="1"/>
</dbReference>
<evidence type="ECO:0000256" key="3">
    <source>
        <dbReference type="ARBA" id="ARBA00023024"/>
    </source>
</evidence>
<dbReference type="SUPFAM" id="SSF54556">
    <property type="entry name" value="Chitinase insertion domain"/>
    <property type="match status" value="1"/>
</dbReference>
<dbReference type="GO" id="GO:0005576">
    <property type="term" value="C:extracellular region"/>
    <property type="evidence" value="ECO:0007669"/>
    <property type="project" value="TreeGrafter"/>
</dbReference>
<evidence type="ECO:0000313" key="10">
    <source>
        <dbReference type="EMBL" id="CAH7690682.1"/>
    </source>
</evidence>
<dbReference type="GO" id="GO:0008061">
    <property type="term" value="F:chitin binding"/>
    <property type="evidence" value="ECO:0007669"/>
    <property type="project" value="InterPro"/>
</dbReference>
<proteinExistence type="inferred from homology"/>
<feature type="domain" description="GH18" evidence="9">
    <location>
        <begin position="38"/>
        <end position="408"/>
    </location>
</feature>
<dbReference type="SUPFAM" id="SSF51445">
    <property type="entry name" value="(Trans)glycosidases"/>
    <property type="match status" value="1"/>
</dbReference>
<dbReference type="PANTHER" id="PTHR11177">
    <property type="entry name" value="CHITINASE"/>
    <property type="match status" value="1"/>
</dbReference>
<dbReference type="SMART" id="SM00636">
    <property type="entry name" value="Glyco_18"/>
    <property type="match status" value="1"/>
</dbReference>
<evidence type="ECO:0000256" key="2">
    <source>
        <dbReference type="ARBA" id="ARBA00022801"/>
    </source>
</evidence>
<evidence type="ECO:0000259" key="9">
    <source>
        <dbReference type="PROSITE" id="PS51910"/>
    </source>
</evidence>
<protein>
    <submittedName>
        <fullName evidence="10">Glycoside hydrolase superfamily</fullName>
    </submittedName>
</protein>